<evidence type="ECO:0000256" key="7">
    <source>
        <dbReference type="ARBA" id="ARBA00023004"/>
    </source>
</evidence>
<evidence type="ECO:0000256" key="9">
    <source>
        <dbReference type="ARBA" id="ARBA00023136"/>
    </source>
</evidence>
<evidence type="ECO:0000259" key="16">
    <source>
        <dbReference type="Pfam" id="PF24858"/>
    </source>
</evidence>
<dbReference type="InterPro" id="IPR006694">
    <property type="entry name" value="Fatty_acid_hydroxylase"/>
</dbReference>
<dbReference type="GO" id="GO:0050479">
    <property type="term" value="F:glyceryl-ether monooxygenase activity"/>
    <property type="evidence" value="ECO:0007669"/>
    <property type="project" value="UniProtKB-EC"/>
</dbReference>
<evidence type="ECO:0000256" key="2">
    <source>
        <dbReference type="ARBA" id="ARBA00004477"/>
    </source>
</evidence>
<evidence type="ECO:0000256" key="11">
    <source>
        <dbReference type="ARBA" id="ARBA00039026"/>
    </source>
</evidence>
<keyword evidence="5 14" id="KW-1133">Transmembrane helix</keyword>
<dbReference type="InterPro" id="IPR051689">
    <property type="entry name" value="Sterol_desaturase/TMEM195"/>
</dbReference>
<dbReference type="PANTHER" id="PTHR21624:SF1">
    <property type="entry name" value="ALKYLGLYCEROL MONOOXYGENASE"/>
    <property type="match status" value="1"/>
</dbReference>
<feature type="transmembrane region" description="Helical" evidence="14">
    <location>
        <begin position="427"/>
        <end position="447"/>
    </location>
</feature>
<dbReference type="Proteomes" id="UP001152798">
    <property type="component" value="Chromosome 5"/>
</dbReference>
<keyword evidence="9 14" id="KW-0472">Membrane</keyword>
<keyword evidence="8" id="KW-0443">Lipid metabolism</keyword>
<dbReference type="GO" id="GO:0006643">
    <property type="term" value="P:membrane lipid metabolic process"/>
    <property type="evidence" value="ECO:0007669"/>
    <property type="project" value="TreeGrafter"/>
</dbReference>
<comment type="subcellular location">
    <subcellularLocation>
        <location evidence="2">Endoplasmic reticulum membrane</location>
        <topology evidence="2">Multi-pass membrane protein</topology>
    </subcellularLocation>
</comment>
<evidence type="ECO:0000256" key="4">
    <source>
        <dbReference type="ARBA" id="ARBA00022824"/>
    </source>
</evidence>
<comment type="catalytic activity">
    <reaction evidence="13">
        <text>1-O-(1,2-saturated-alkyl)-sn-glycerol + (6R)-L-erythro-5,6,7,8-tetrahydrobiopterin + O2 = a 1-(1-hydroxyalkyl)-sn-glycerol + (6R)-L-erythro-6,7-dihydrobiopterin + H2O</text>
        <dbReference type="Rhea" id="RHEA:36255"/>
        <dbReference type="ChEBI" id="CHEBI:15377"/>
        <dbReference type="ChEBI" id="CHEBI:15379"/>
        <dbReference type="ChEBI" id="CHEBI:43120"/>
        <dbReference type="ChEBI" id="CHEBI:59560"/>
        <dbReference type="ChEBI" id="CHEBI:73418"/>
        <dbReference type="ChEBI" id="CHEBI:83957"/>
        <dbReference type="EC" id="1.14.16.5"/>
    </reaction>
</comment>
<evidence type="ECO:0000313" key="18">
    <source>
        <dbReference type="Proteomes" id="UP001152798"/>
    </source>
</evidence>
<dbReference type="GO" id="GO:0005789">
    <property type="term" value="C:endoplasmic reticulum membrane"/>
    <property type="evidence" value="ECO:0007669"/>
    <property type="project" value="UniProtKB-SubCell"/>
</dbReference>
<dbReference type="GO" id="GO:0008610">
    <property type="term" value="P:lipid biosynthetic process"/>
    <property type="evidence" value="ECO:0007669"/>
    <property type="project" value="InterPro"/>
</dbReference>
<organism evidence="17 18">
    <name type="scientific">Nezara viridula</name>
    <name type="common">Southern green stink bug</name>
    <name type="synonym">Cimex viridulus</name>
    <dbReference type="NCBI Taxonomy" id="85310"/>
    <lineage>
        <taxon>Eukaryota</taxon>
        <taxon>Metazoa</taxon>
        <taxon>Ecdysozoa</taxon>
        <taxon>Arthropoda</taxon>
        <taxon>Hexapoda</taxon>
        <taxon>Insecta</taxon>
        <taxon>Pterygota</taxon>
        <taxon>Neoptera</taxon>
        <taxon>Paraneoptera</taxon>
        <taxon>Hemiptera</taxon>
        <taxon>Heteroptera</taxon>
        <taxon>Panheteroptera</taxon>
        <taxon>Pentatomomorpha</taxon>
        <taxon>Pentatomoidea</taxon>
        <taxon>Pentatomidae</taxon>
        <taxon>Pentatominae</taxon>
        <taxon>Nezara</taxon>
    </lineage>
</organism>
<dbReference type="OrthoDB" id="6354873at2759"/>
<evidence type="ECO:0000256" key="3">
    <source>
        <dbReference type="ARBA" id="ARBA00022692"/>
    </source>
</evidence>
<name>A0A9P0HGD0_NEZVI</name>
<dbReference type="EMBL" id="OV725081">
    <property type="protein sequence ID" value="CAH1401955.1"/>
    <property type="molecule type" value="Genomic_DNA"/>
</dbReference>
<accession>A0A9P0HGD0</accession>
<evidence type="ECO:0000256" key="13">
    <source>
        <dbReference type="ARBA" id="ARBA00047556"/>
    </source>
</evidence>
<dbReference type="PANTHER" id="PTHR21624">
    <property type="entry name" value="STEROL DESATURASE-RELATED PROTEIN"/>
    <property type="match status" value="1"/>
</dbReference>
<dbReference type="Pfam" id="PF04116">
    <property type="entry name" value="FA_hydroxylase"/>
    <property type="match status" value="1"/>
</dbReference>
<dbReference type="EC" id="1.14.16.5" evidence="11"/>
<evidence type="ECO:0000313" key="17">
    <source>
        <dbReference type="EMBL" id="CAH1401955.1"/>
    </source>
</evidence>
<feature type="transmembrane region" description="Helical" evidence="14">
    <location>
        <begin position="57"/>
        <end position="74"/>
    </location>
</feature>
<feature type="transmembrane region" description="Helical" evidence="14">
    <location>
        <begin position="375"/>
        <end position="395"/>
    </location>
</feature>
<feature type="domain" description="Fatty acid hydroxylase" evidence="15">
    <location>
        <begin position="131"/>
        <end position="260"/>
    </location>
</feature>
<dbReference type="AlphaFoldDB" id="A0A9P0HGD0"/>
<feature type="transmembrane region" description="Helical" evidence="14">
    <location>
        <begin position="343"/>
        <end position="363"/>
    </location>
</feature>
<comment type="cofactor">
    <cofactor evidence="1">
        <name>Fe cation</name>
        <dbReference type="ChEBI" id="CHEBI:24875"/>
    </cofactor>
</comment>
<sequence length="457" mass="53956">MDYQECMDARNSSYINCLNNDEDIAWLHGLGNMFYLLSRNETTFKNVEDVPPFFRQAWPYFLLFIFLENVLLWLEKKPLMRINDGIVSLSHGLFQELGRLLFRGGESILYIWIYNNYRIADLQWDSPITWYLTAIGVDFCYYWVHRAKVHILWAQHQVHHSSEDYNLAVGLRQSVLQSWCGFIFYLPMALFVPPSLFLTHQQFNLLYQFWIHTEAVQSLGPLELVLNTPKHHRVHHGSVMWCLDKNYGGVLIIWDRLFGTFAEDRAKEKIIYGLVIHEPSFNPLYLQVFYNKNVWNKFRNMEGWQNKLSSIIKGPSWLPGRPWAGCDADKIDVKEREKFDVQLPLWCNCYLVLHFIAVVVSYHDLAKKYMEMTPLTALIFVLYIIGSLTLIGMMFENKRNVFLLESLRCAILALILHRNALTVSLPFLKWFFVSSVFFWALHFARVIRIRCLKVKKL</sequence>
<dbReference type="Pfam" id="PF24858">
    <property type="entry name" value="AGMP_C"/>
    <property type="match status" value="1"/>
</dbReference>
<evidence type="ECO:0000256" key="14">
    <source>
        <dbReference type="SAM" id="Phobius"/>
    </source>
</evidence>
<evidence type="ECO:0000256" key="1">
    <source>
        <dbReference type="ARBA" id="ARBA00001962"/>
    </source>
</evidence>
<keyword evidence="4" id="KW-0256">Endoplasmic reticulum</keyword>
<evidence type="ECO:0000256" key="8">
    <source>
        <dbReference type="ARBA" id="ARBA00023098"/>
    </source>
</evidence>
<proteinExistence type="inferred from homology"/>
<dbReference type="GO" id="GO:0005506">
    <property type="term" value="F:iron ion binding"/>
    <property type="evidence" value="ECO:0007669"/>
    <property type="project" value="InterPro"/>
</dbReference>
<comment type="similarity">
    <text evidence="10">Belongs to the sterol desaturase family. TMEM195 subfamily.</text>
</comment>
<dbReference type="InterPro" id="IPR056853">
    <property type="entry name" value="AGMP_C"/>
</dbReference>
<feature type="transmembrane region" description="Helical" evidence="14">
    <location>
        <begin position="176"/>
        <end position="198"/>
    </location>
</feature>
<reference evidence="17" key="1">
    <citation type="submission" date="2022-01" db="EMBL/GenBank/DDBJ databases">
        <authorList>
            <person name="King R."/>
        </authorList>
    </citation>
    <scope>NUCLEOTIDE SEQUENCE</scope>
</reference>
<evidence type="ECO:0000259" key="15">
    <source>
        <dbReference type="Pfam" id="PF04116"/>
    </source>
</evidence>
<keyword evidence="7" id="KW-0408">Iron</keyword>
<gene>
    <name evidence="17" type="ORF">NEZAVI_LOCUS10886</name>
</gene>
<evidence type="ECO:0000256" key="6">
    <source>
        <dbReference type="ARBA" id="ARBA00023002"/>
    </source>
</evidence>
<keyword evidence="6" id="KW-0560">Oxidoreductase</keyword>
<feature type="domain" description="Alkylglycerol monooxygenase C-terminal" evidence="16">
    <location>
        <begin position="347"/>
        <end position="430"/>
    </location>
</feature>
<keyword evidence="3 14" id="KW-0812">Transmembrane</keyword>
<keyword evidence="18" id="KW-1185">Reference proteome</keyword>
<evidence type="ECO:0000256" key="12">
    <source>
        <dbReference type="ARBA" id="ARBA00040992"/>
    </source>
</evidence>
<evidence type="ECO:0000256" key="10">
    <source>
        <dbReference type="ARBA" id="ARBA00038190"/>
    </source>
</evidence>
<protein>
    <recommendedName>
        <fullName evidence="12">Alkylglycerol monooxygenase</fullName>
        <ecNumber evidence="11">1.14.16.5</ecNumber>
    </recommendedName>
</protein>
<evidence type="ECO:0000256" key="5">
    <source>
        <dbReference type="ARBA" id="ARBA00022989"/>
    </source>
</evidence>